<keyword evidence="3" id="KW-1185">Reference proteome</keyword>
<evidence type="ECO:0000256" key="1">
    <source>
        <dbReference type="SAM" id="Phobius"/>
    </source>
</evidence>
<dbReference type="InParanoid" id="A0A061EHW2"/>
<evidence type="ECO:0000313" key="3">
    <source>
        <dbReference type="Proteomes" id="UP000026915"/>
    </source>
</evidence>
<dbReference type="Gene3D" id="3.30.420.10">
    <property type="entry name" value="Ribonuclease H-like superfamily/Ribonuclease H"/>
    <property type="match status" value="1"/>
</dbReference>
<name>A0A061EHW2_THECC</name>
<dbReference type="EMBL" id="CM001882">
    <property type="protein sequence ID" value="EOY04007.1"/>
    <property type="molecule type" value="Genomic_DNA"/>
</dbReference>
<dbReference type="InterPro" id="IPR012337">
    <property type="entry name" value="RNaseH-like_sf"/>
</dbReference>
<sequence length="151" mass="17253">MTSSLIIRYGMKMKFYFSFVHVPCFGFVLVKVLMPLMTWAGGKSQANQTLQDVEELLIDCDGFMVGVFFSSLGVQDSNYAEFMAILYALRLFSASSYVGSPLSIESNSKIAVTWVEKVDQRLWNKWHIFNEIDLLHLSLISPLSRLPFNMF</sequence>
<organism evidence="2 3">
    <name type="scientific">Theobroma cacao</name>
    <name type="common">Cacao</name>
    <name type="synonym">Cocoa</name>
    <dbReference type="NCBI Taxonomy" id="3641"/>
    <lineage>
        <taxon>Eukaryota</taxon>
        <taxon>Viridiplantae</taxon>
        <taxon>Streptophyta</taxon>
        <taxon>Embryophyta</taxon>
        <taxon>Tracheophyta</taxon>
        <taxon>Spermatophyta</taxon>
        <taxon>Magnoliopsida</taxon>
        <taxon>eudicotyledons</taxon>
        <taxon>Gunneridae</taxon>
        <taxon>Pentapetalae</taxon>
        <taxon>rosids</taxon>
        <taxon>malvids</taxon>
        <taxon>Malvales</taxon>
        <taxon>Malvaceae</taxon>
        <taxon>Byttnerioideae</taxon>
        <taxon>Theobroma</taxon>
    </lineage>
</organism>
<dbReference type="Gramene" id="EOY04007">
    <property type="protein sequence ID" value="EOY04007"/>
    <property type="gene ID" value="TCM_019267"/>
</dbReference>
<dbReference type="GO" id="GO:0003676">
    <property type="term" value="F:nucleic acid binding"/>
    <property type="evidence" value="ECO:0007669"/>
    <property type="project" value="InterPro"/>
</dbReference>
<gene>
    <name evidence="2" type="ORF">TCM_019267</name>
</gene>
<dbReference type="HOGENOM" id="CLU_1734760_0_0_1"/>
<accession>A0A061EHW2</accession>
<dbReference type="InterPro" id="IPR044730">
    <property type="entry name" value="RNase_H-like_dom_plant"/>
</dbReference>
<proteinExistence type="predicted"/>
<evidence type="ECO:0008006" key="4">
    <source>
        <dbReference type="Google" id="ProtNLM"/>
    </source>
</evidence>
<protein>
    <recommendedName>
        <fullName evidence="4">RNase H type-1 domain-containing protein</fullName>
    </recommendedName>
</protein>
<dbReference type="SUPFAM" id="SSF53098">
    <property type="entry name" value="Ribonuclease H-like"/>
    <property type="match status" value="1"/>
</dbReference>
<dbReference type="AlphaFoldDB" id="A0A061EHW2"/>
<keyword evidence="1" id="KW-0472">Membrane</keyword>
<feature type="transmembrane region" description="Helical" evidence="1">
    <location>
        <begin position="15"/>
        <end position="34"/>
    </location>
</feature>
<dbReference type="InterPro" id="IPR036397">
    <property type="entry name" value="RNaseH_sf"/>
</dbReference>
<keyword evidence="1" id="KW-0812">Transmembrane</keyword>
<evidence type="ECO:0000313" key="2">
    <source>
        <dbReference type="EMBL" id="EOY04007.1"/>
    </source>
</evidence>
<dbReference type="CDD" id="cd06222">
    <property type="entry name" value="RNase_H_like"/>
    <property type="match status" value="1"/>
</dbReference>
<reference evidence="2 3" key="1">
    <citation type="journal article" date="2013" name="Genome Biol.">
        <title>The genome sequence of the most widely cultivated cacao type and its use to identify candidate genes regulating pod color.</title>
        <authorList>
            <person name="Motamayor J.C."/>
            <person name="Mockaitis K."/>
            <person name="Schmutz J."/>
            <person name="Haiminen N."/>
            <person name="Iii D.L."/>
            <person name="Cornejo O."/>
            <person name="Findley S.D."/>
            <person name="Zheng P."/>
            <person name="Utro F."/>
            <person name="Royaert S."/>
            <person name="Saski C."/>
            <person name="Jenkins J."/>
            <person name="Podicheti R."/>
            <person name="Zhao M."/>
            <person name="Scheffler B.E."/>
            <person name="Stack J.C."/>
            <person name="Feltus F.A."/>
            <person name="Mustiga G.M."/>
            <person name="Amores F."/>
            <person name="Phillips W."/>
            <person name="Marelli J.P."/>
            <person name="May G.D."/>
            <person name="Shapiro H."/>
            <person name="Ma J."/>
            <person name="Bustamante C.D."/>
            <person name="Schnell R.J."/>
            <person name="Main D."/>
            <person name="Gilbert D."/>
            <person name="Parida L."/>
            <person name="Kuhn D.N."/>
        </authorList>
    </citation>
    <scope>NUCLEOTIDE SEQUENCE [LARGE SCALE GENOMIC DNA]</scope>
    <source>
        <strain evidence="3">cv. Matina 1-6</strain>
    </source>
</reference>
<dbReference type="Proteomes" id="UP000026915">
    <property type="component" value="Chromosome 4"/>
</dbReference>
<keyword evidence="1" id="KW-1133">Transmembrane helix</keyword>